<name>T1E9B5_ANOAQ</name>
<evidence type="ECO:0000313" key="3">
    <source>
        <dbReference type="EMBL" id="JAB00094.1"/>
    </source>
</evidence>
<feature type="signal peptide" evidence="2">
    <location>
        <begin position="1"/>
        <end position="34"/>
    </location>
</feature>
<feature type="region of interest" description="Disordered" evidence="1">
    <location>
        <begin position="37"/>
        <end position="89"/>
    </location>
</feature>
<evidence type="ECO:0000256" key="1">
    <source>
        <dbReference type="SAM" id="MobiDB-lite"/>
    </source>
</evidence>
<proteinExistence type="evidence at transcript level"/>
<organism evidence="3">
    <name type="scientific">Anopheles aquasalis</name>
    <name type="common">Malaria mosquito</name>
    <dbReference type="NCBI Taxonomy" id="42839"/>
    <lineage>
        <taxon>Eukaryota</taxon>
        <taxon>Metazoa</taxon>
        <taxon>Ecdysozoa</taxon>
        <taxon>Arthropoda</taxon>
        <taxon>Hexapoda</taxon>
        <taxon>Insecta</taxon>
        <taxon>Pterygota</taxon>
        <taxon>Neoptera</taxon>
        <taxon>Endopterygota</taxon>
        <taxon>Diptera</taxon>
        <taxon>Nematocera</taxon>
        <taxon>Culicoidea</taxon>
        <taxon>Culicidae</taxon>
        <taxon>Anophelinae</taxon>
        <taxon>Anopheles</taxon>
    </lineage>
</organism>
<keyword evidence="2" id="KW-0732">Signal</keyword>
<evidence type="ECO:0000256" key="2">
    <source>
        <dbReference type="SAM" id="SignalP"/>
    </source>
</evidence>
<protein>
    <submittedName>
        <fullName evidence="3">Putative secreted protein</fullName>
    </submittedName>
</protein>
<accession>T1E9B5</accession>
<dbReference type="EMBL" id="GAMD01001497">
    <property type="protein sequence ID" value="JAB00094.1"/>
    <property type="molecule type" value="mRNA"/>
</dbReference>
<feature type="compositionally biased region" description="Basic and acidic residues" evidence="1">
    <location>
        <begin position="57"/>
        <end position="89"/>
    </location>
</feature>
<reference evidence="3" key="1">
    <citation type="submission" date="2013-07" db="EMBL/GenBank/DDBJ databases">
        <title>Transcriptome sequencing and developmental regulation of gene expression in Anopheles aquasalis.</title>
        <authorList>
            <consortium name="Brazilian Malaria Network (MCT/CNPq/MS/SCTIE/DECIT/PRONEX 555648/2009-5) and Research Network on Bioactive Molecules from Arthropod Vectors (NAP-MOBIARVE"/>
            <consortium name="University of Sao Paulo)"/>
            <person name="Marinotti O."/>
            <person name="Ribeiro J.M.C."/>
            <person name="Costa-da-Silva A.L."/>
            <person name="Silva M.C.P."/>
            <person name="Lopes A.R."/>
            <person name="Barros M.S."/>
            <person name="Sa-Nunes A."/>
            <person name="Konjin B.B."/>
            <person name="Carvalho E."/>
            <person name="Suesdek L."/>
            <person name="Silva-Neto M.A.C."/>
            <person name="Capurro M.L."/>
        </authorList>
    </citation>
    <scope>NUCLEOTIDE SEQUENCE</scope>
    <source>
        <tissue evidence="3">Whole body</tissue>
    </source>
</reference>
<sequence length="101" mass="10423">ASSPKERSKSPPTMKLTLAFAVLVALAVCGVTHAQTDAAKDAADKVKDKAPAVPDAPKLDKDAAPTTPDPKEATKKLEDAAGKAKDQAADIGKKLTEGFKL</sequence>
<feature type="compositionally biased region" description="Basic and acidic residues" evidence="1">
    <location>
        <begin position="38"/>
        <end position="50"/>
    </location>
</feature>
<dbReference type="AlphaFoldDB" id="T1E9B5"/>
<feature type="non-terminal residue" evidence="3">
    <location>
        <position position="1"/>
    </location>
</feature>
<feature type="chain" id="PRO_5004575326" evidence="2">
    <location>
        <begin position="35"/>
        <end position="101"/>
    </location>
</feature>